<keyword evidence="2" id="KW-1185">Reference proteome</keyword>
<accession>A0AAD4TUK6</accession>
<gene>
    <name evidence="1" type="ORF">MG293_017057</name>
</gene>
<comment type="caution">
    <text evidence="1">The sequence shown here is derived from an EMBL/GenBank/DDBJ whole genome shotgun (WGS) entry which is preliminary data.</text>
</comment>
<proteinExistence type="predicted"/>
<name>A0AAD4TUK6_OVIAM</name>
<evidence type="ECO:0000313" key="1">
    <source>
        <dbReference type="EMBL" id="KAI4532649.1"/>
    </source>
</evidence>
<dbReference type="AlphaFoldDB" id="A0AAD4TUK6"/>
<protein>
    <submittedName>
        <fullName evidence="1">Uncharacterized protein</fullName>
    </submittedName>
</protein>
<dbReference type="Proteomes" id="UP001214576">
    <property type="component" value="Unassembled WGS sequence"/>
</dbReference>
<sequence>MELSYSSPPNNLAIAPLYDLQNTVITNRVMFYIRRRRIMKPKNGGTDDVDGAKRVDYSGSSLFLPLLSPGCQLILFPGGMERYFWKIQDQVLLPTLLSAERWQLHQTHSKEEREGFSLSDKVGSK</sequence>
<evidence type="ECO:0000313" key="2">
    <source>
        <dbReference type="Proteomes" id="UP001214576"/>
    </source>
</evidence>
<dbReference type="EMBL" id="JAKZEL010000021">
    <property type="protein sequence ID" value="KAI4532649.1"/>
    <property type="molecule type" value="Genomic_DNA"/>
</dbReference>
<organism evidence="1 2">
    <name type="scientific">Ovis ammon polii</name>
    <dbReference type="NCBI Taxonomy" id="230172"/>
    <lineage>
        <taxon>Eukaryota</taxon>
        <taxon>Metazoa</taxon>
        <taxon>Chordata</taxon>
        <taxon>Craniata</taxon>
        <taxon>Vertebrata</taxon>
        <taxon>Euteleostomi</taxon>
        <taxon>Mammalia</taxon>
        <taxon>Eutheria</taxon>
        <taxon>Laurasiatheria</taxon>
        <taxon>Artiodactyla</taxon>
        <taxon>Ruminantia</taxon>
        <taxon>Pecora</taxon>
        <taxon>Bovidae</taxon>
        <taxon>Caprinae</taxon>
        <taxon>Ovis</taxon>
    </lineage>
</organism>
<reference evidence="1" key="1">
    <citation type="submission" date="2022-03" db="EMBL/GenBank/DDBJ databases">
        <title>Genomic analyses of argali, domestic sheep and their hybrids provide insights into chromosomal evolution, heterosis and genetic basis of agronomic traits.</title>
        <authorList>
            <person name="Li M."/>
        </authorList>
    </citation>
    <scope>NUCLEOTIDE SEQUENCE</scope>
    <source>
        <strain evidence="1">CAU-MHL-2022a</strain>
        <tissue evidence="1">Skin</tissue>
    </source>
</reference>